<comment type="caution">
    <text evidence="1">The sequence shown here is derived from an EMBL/GenBank/DDBJ whole genome shotgun (WGS) entry which is preliminary data.</text>
</comment>
<dbReference type="AlphaFoldDB" id="A0AAV0T9D6"/>
<evidence type="ECO:0000313" key="1">
    <source>
        <dbReference type="EMBL" id="CAI5717544.1"/>
    </source>
</evidence>
<sequence length="81" mass="8819">MKAPTAMIVAKVAAGFMGNLKTVVVVEGWFVVRKLVNGLSVVSCNVAPETSPSRHFNLLKMLEVGGKVIARNDSLDMMEKW</sequence>
<accession>A0AAV0T9D6</accession>
<reference evidence="1" key="1">
    <citation type="submission" date="2022-12" db="EMBL/GenBank/DDBJ databases">
        <authorList>
            <person name="Webb A."/>
        </authorList>
    </citation>
    <scope>NUCLEOTIDE SEQUENCE</scope>
    <source>
        <strain evidence="1">Pf2</strain>
    </source>
</reference>
<organism evidence="1 2">
    <name type="scientific">Peronospora farinosa</name>
    <dbReference type="NCBI Taxonomy" id="134698"/>
    <lineage>
        <taxon>Eukaryota</taxon>
        <taxon>Sar</taxon>
        <taxon>Stramenopiles</taxon>
        <taxon>Oomycota</taxon>
        <taxon>Peronosporomycetes</taxon>
        <taxon>Peronosporales</taxon>
        <taxon>Peronosporaceae</taxon>
        <taxon>Peronospora</taxon>
    </lineage>
</organism>
<dbReference type="EMBL" id="CANTFK010000556">
    <property type="protein sequence ID" value="CAI5717544.1"/>
    <property type="molecule type" value="Genomic_DNA"/>
</dbReference>
<proteinExistence type="predicted"/>
<evidence type="ECO:0000313" key="2">
    <source>
        <dbReference type="Proteomes" id="UP001159659"/>
    </source>
</evidence>
<gene>
    <name evidence="1" type="ORF">PFR002_LOCUS3474</name>
</gene>
<name>A0AAV0T9D6_9STRA</name>
<protein>
    <submittedName>
        <fullName evidence="1">Uncharacterized protein</fullName>
    </submittedName>
</protein>
<dbReference type="Proteomes" id="UP001159659">
    <property type="component" value="Unassembled WGS sequence"/>
</dbReference>